<dbReference type="Proteomes" id="UP000042527">
    <property type="component" value="Unassembled WGS sequence"/>
</dbReference>
<dbReference type="GO" id="GO:0005524">
    <property type="term" value="F:ATP binding"/>
    <property type="evidence" value="ECO:0007669"/>
    <property type="project" value="UniProtKB-KW"/>
</dbReference>
<keyword evidence="5 11" id="KW-0808">Transferase</keyword>
<comment type="pathway">
    <text evidence="2 11">Cofactor biosynthesis; NAD(+) biosynthesis; deamido-NAD(+) from nicotinate D-ribonucleotide: step 1/1.</text>
</comment>
<gene>
    <name evidence="11 13" type="primary">nadD</name>
    <name evidence="14" type="ORF">FUT82_07490</name>
    <name evidence="13" type="ORF">TPHV1_40123</name>
</gene>
<dbReference type="RefSeq" id="WP_024753441.1">
    <property type="nucleotide sequence ID" value="NZ_CDNC01000034.1"/>
</dbReference>
<evidence type="ECO:0000256" key="8">
    <source>
        <dbReference type="ARBA" id="ARBA00022840"/>
    </source>
</evidence>
<dbReference type="Pfam" id="PF01467">
    <property type="entry name" value="CTP_transf_like"/>
    <property type="match status" value="1"/>
</dbReference>
<dbReference type="NCBIfam" id="TIGR00482">
    <property type="entry name" value="nicotinate (nicotinamide) nucleotide adenylyltransferase"/>
    <property type="match status" value="1"/>
</dbReference>
<dbReference type="EMBL" id="CDNC01000034">
    <property type="protein sequence ID" value="CEM62620.1"/>
    <property type="molecule type" value="Genomic_DNA"/>
</dbReference>
<evidence type="ECO:0000313" key="14">
    <source>
        <dbReference type="EMBL" id="QEJ97852.1"/>
    </source>
</evidence>
<accession>A0A0B7H062</accession>
<evidence type="ECO:0000256" key="5">
    <source>
        <dbReference type="ARBA" id="ARBA00022679"/>
    </source>
</evidence>
<evidence type="ECO:0000256" key="11">
    <source>
        <dbReference type="HAMAP-Rule" id="MF_00244"/>
    </source>
</evidence>
<protein>
    <recommendedName>
        <fullName evidence="11">Probable nicotinate-nucleotide adenylyltransferase</fullName>
        <ecNumber evidence="11">2.7.7.18</ecNumber>
    </recommendedName>
    <alternativeName>
        <fullName evidence="11">Deamido-NAD(+) diphosphorylase</fullName>
    </alternativeName>
    <alternativeName>
        <fullName evidence="11">Deamido-NAD(+) pyrophosphorylase</fullName>
    </alternativeName>
    <alternativeName>
        <fullName evidence="11">Nicotinate mononucleotide adenylyltransferase</fullName>
        <shortName evidence="11">NaMN adenylyltransferase</shortName>
    </alternativeName>
</protein>
<evidence type="ECO:0000256" key="9">
    <source>
        <dbReference type="ARBA" id="ARBA00023027"/>
    </source>
</evidence>
<comment type="function">
    <text evidence="1 11">Catalyzes the reversible adenylation of nicotinate mononucleotide (NaMN) to nicotinic acid adenine dinucleotide (NaAD).</text>
</comment>
<reference evidence="15" key="1">
    <citation type="submission" date="2015-01" db="EMBL/GenBank/DDBJ databases">
        <authorList>
            <person name="Manzoor Shahid"/>
            <person name="Zubair Saima"/>
        </authorList>
    </citation>
    <scope>NUCLEOTIDE SEQUENCE [LARGE SCALE GENOMIC DNA]</scope>
    <source>
        <strain evidence="15">V1</strain>
    </source>
</reference>
<dbReference type="SUPFAM" id="SSF52374">
    <property type="entry name" value="Nucleotidylyl transferase"/>
    <property type="match status" value="1"/>
</dbReference>
<evidence type="ECO:0000256" key="2">
    <source>
        <dbReference type="ARBA" id="ARBA00005019"/>
    </source>
</evidence>
<sequence length="192" mass="22050">MRLAILGGSFNPLHIGHLALADAVYATENYDKIAFIPAFLSPFKKEHSGCTAKDRLQMLKTAIQDVPYFSYEDCEIKKEGISYTIDTILYLKEKYKSSLEGKIGLIIGEDMIKDFPLWHRYKELKESVDILVGFRPLSEKKTAAEFSYTQIENAVLPISSSYIREAIKKKKSWRYLVPATVYEYIIAKNLYD</sequence>
<keyword evidence="6 11" id="KW-0548">Nucleotidyltransferase</keyword>
<dbReference type="PANTHER" id="PTHR39321">
    <property type="entry name" value="NICOTINATE-NUCLEOTIDE ADENYLYLTRANSFERASE-RELATED"/>
    <property type="match status" value="1"/>
</dbReference>
<evidence type="ECO:0000259" key="12">
    <source>
        <dbReference type="Pfam" id="PF01467"/>
    </source>
</evidence>
<dbReference type="HAMAP" id="MF_00244">
    <property type="entry name" value="NaMN_adenylyltr"/>
    <property type="match status" value="1"/>
</dbReference>
<dbReference type="InterPro" id="IPR014729">
    <property type="entry name" value="Rossmann-like_a/b/a_fold"/>
</dbReference>
<feature type="domain" description="Cytidyltransferase-like" evidence="12">
    <location>
        <begin position="5"/>
        <end position="165"/>
    </location>
</feature>
<evidence type="ECO:0000313" key="13">
    <source>
        <dbReference type="EMBL" id="CEM62620.1"/>
    </source>
</evidence>
<dbReference type="InterPro" id="IPR004821">
    <property type="entry name" value="Cyt_trans-like"/>
</dbReference>
<evidence type="ECO:0000313" key="16">
    <source>
        <dbReference type="Proteomes" id="UP000323594"/>
    </source>
</evidence>
<dbReference type="PANTHER" id="PTHR39321:SF3">
    <property type="entry name" value="PHOSPHOPANTETHEINE ADENYLYLTRANSFERASE"/>
    <property type="match status" value="1"/>
</dbReference>
<dbReference type="OrthoDB" id="5295945at2"/>
<keyword evidence="8 11" id="KW-0067">ATP-binding</keyword>
<organism evidence="13 15">
    <name type="scientific">Treponema phagedenis</name>
    <dbReference type="NCBI Taxonomy" id="162"/>
    <lineage>
        <taxon>Bacteria</taxon>
        <taxon>Pseudomonadati</taxon>
        <taxon>Spirochaetota</taxon>
        <taxon>Spirochaetia</taxon>
        <taxon>Spirochaetales</taxon>
        <taxon>Treponemataceae</taxon>
        <taxon>Treponema</taxon>
    </lineage>
</organism>
<evidence type="ECO:0000256" key="3">
    <source>
        <dbReference type="ARBA" id="ARBA00009014"/>
    </source>
</evidence>
<dbReference type="GeneID" id="57752926"/>
<dbReference type="InterPro" id="IPR005248">
    <property type="entry name" value="NadD/NMNAT"/>
</dbReference>
<reference evidence="13" key="2">
    <citation type="submission" date="2015-01" db="EMBL/GenBank/DDBJ databases">
        <authorList>
            <person name="Xiang T."/>
            <person name="Song Y."/>
            <person name="Huang L."/>
            <person name="Wang B."/>
            <person name="Wu P."/>
        </authorList>
    </citation>
    <scope>NUCLEOTIDE SEQUENCE [LARGE SCALE GENOMIC DNA]</scope>
    <source>
        <strain evidence="13">V1</strain>
    </source>
</reference>
<keyword evidence="4 11" id="KW-0662">Pyridine nucleotide biosynthesis</keyword>
<evidence type="ECO:0000256" key="10">
    <source>
        <dbReference type="ARBA" id="ARBA00048721"/>
    </source>
</evidence>
<dbReference type="EC" id="2.7.7.18" evidence="11"/>
<dbReference type="CDD" id="cd02165">
    <property type="entry name" value="NMNAT"/>
    <property type="match status" value="1"/>
</dbReference>
<keyword evidence="9 11" id="KW-0520">NAD</keyword>
<evidence type="ECO:0000313" key="15">
    <source>
        <dbReference type="Proteomes" id="UP000042527"/>
    </source>
</evidence>
<comment type="catalytic activity">
    <reaction evidence="10 11">
        <text>nicotinate beta-D-ribonucleotide + ATP + H(+) = deamido-NAD(+) + diphosphate</text>
        <dbReference type="Rhea" id="RHEA:22860"/>
        <dbReference type="ChEBI" id="CHEBI:15378"/>
        <dbReference type="ChEBI" id="CHEBI:30616"/>
        <dbReference type="ChEBI" id="CHEBI:33019"/>
        <dbReference type="ChEBI" id="CHEBI:57502"/>
        <dbReference type="ChEBI" id="CHEBI:58437"/>
        <dbReference type="EC" id="2.7.7.18"/>
    </reaction>
</comment>
<dbReference type="EMBL" id="CP042817">
    <property type="protein sequence ID" value="QEJ97852.1"/>
    <property type="molecule type" value="Genomic_DNA"/>
</dbReference>
<proteinExistence type="inferred from homology"/>
<dbReference type="UniPathway" id="UPA00253">
    <property type="reaction ID" value="UER00332"/>
</dbReference>
<dbReference type="GO" id="GO:0009435">
    <property type="term" value="P:NAD+ biosynthetic process"/>
    <property type="evidence" value="ECO:0007669"/>
    <property type="project" value="UniProtKB-UniRule"/>
</dbReference>
<comment type="similarity">
    <text evidence="3 11">Belongs to the NadD family.</text>
</comment>
<evidence type="ECO:0000256" key="1">
    <source>
        <dbReference type="ARBA" id="ARBA00002324"/>
    </source>
</evidence>
<keyword evidence="7 11" id="KW-0547">Nucleotide-binding</keyword>
<dbReference type="GO" id="GO:0004515">
    <property type="term" value="F:nicotinate-nucleotide adenylyltransferase activity"/>
    <property type="evidence" value="ECO:0007669"/>
    <property type="project" value="UniProtKB-UniRule"/>
</dbReference>
<dbReference type="Proteomes" id="UP000323594">
    <property type="component" value="Chromosome"/>
</dbReference>
<name>A0A0B7H062_TREPH</name>
<dbReference type="AlphaFoldDB" id="A0A0B7H062"/>
<dbReference type="Gene3D" id="3.40.50.620">
    <property type="entry name" value="HUPs"/>
    <property type="match status" value="1"/>
</dbReference>
<evidence type="ECO:0000256" key="4">
    <source>
        <dbReference type="ARBA" id="ARBA00022642"/>
    </source>
</evidence>
<evidence type="ECO:0000256" key="6">
    <source>
        <dbReference type="ARBA" id="ARBA00022695"/>
    </source>
</evidence>
<evidence type="ECO:0000256" key="7">
    <source>
        <dbReference type="ARBA" id="ARBA00022741"/>
    </source>
</evidence>
<dbReference type="NCBIfam" id="TIGR00125">
    <property type="entry name" value="cyt_tran_rel"/>
    <property type="match status" value="1"/>
</dbReference>
<reference evidence="14 16" key="3">
    <citation type="submission" date="2019-08" db="EMBL/GenBank/DDBJ databases">
        <authorList>
            <person name="Kuhnert P."/>
        </authorList>
    </citation>
    <scope>NUCLEOTIDE SEQUENCE [LARGE SCALE GENOMIC DNA]</scope>
    <source>
        <strain evidence="14 16">B36.5</strain>
    </source>
</reference>
<keyword evidence="15" id="KW-1185">Reference proteome</keyword>